<reference evidence="4 5" key="1">
    <citation type="submission" date="2013-11" db="EMBL/GenBank/DDBJ databases">
        <title>Complete genome sequence of Clostridum sp. M2/40.</title>
        <authorList>
            <person name="Wibberg D."/>
            <person name="Puehler A."/>
            <person name="Schlueter A."/>
        </authorList>
    </citation>
    <scope>NUCLEOTIDE SEQUENCE [LARGE SCALE GENOMIC DNA]</scope>
    <source>
        <strain evidence="5">M2/40</strain>
    </source>
</reference>
<dbReference type="AlphaFoldDB" id="W6S5U1"/>
<feature type="domain" description="TcaA protein NTF2-like" evidence="3">
    <location>
        <begin position="104"/>
        <end position="211"/>
    </location>
</feature>
<dbReference type="OrthoDB" id="1682769at2"/>
<accession>W6S5U1</accession>
<feature type="compositionally biased region" description="Polar residues" evidence="1">
    <location>
        <begin position="86"/>
        <end position="95"/>
    </location>
</feature>
<dbReference type="PROSITE" id="PS51257">
    <property type="entry name" value="PROKAR_LIPOPROTEIN"/>
    <property type="match status" value="1"/>
</dbReference>
<gene>
    <name evidence="4" type="ORF">CM240_2593</name>
</gene>
<feature type="region of interest" description="Disordered" evidence="1">
    <location>
        <begin position="24"/>
        <end position="95"/>
    </location>
</feature>
<organism evidence="4 5">
    <name type="scientific">Clostridium bornimense</name>
    <dbReference type="NCBI Taxonomy" id="1216932"/>
    <lineage>
        <taxon>Bacteria</taxon>
        <taxon>Bacillati</taxon>
        <taxon>Bacillota</taxon>
        <taxon>Clostridia</taxon>
        <taxon>Eubacteriales</taxon>
        <taxon>Clostridiaceae</taxon>
        <taxon>Clostridium</taxon>
    </lineage>
</organism>
<keyword evidence="2" id="KW-0732">Signal</keyword>
<proteinExistence type="predicted"/>
<feature type="compositionally biased region" description="Basic and acidic residues" evidence="1">
    <location>
        <begin position="64"/>
        <end position="79"/>
    </location>
</feature>
<dbReference type="RefSeq" id="WP_044039506.1">
    <property type="nucleotide sequence ID" value="NZ_HG917868.1"/>
</dbReference>
<name>W6S5U1_9CLOT</name>
<feature type="signal peptide" evidence="2">
    <location>
        <begin position="1"/>
        <end position="23"/>
    </location>
</feature>
<feature type="chain" id="PRO_5005716474" evidence="2">
    <location>
        <begin position="24"/>
        <end position="218"/>
    </location>
</feature>
<dbReference type="HOGENOM" id="CLU_1265105_0_0_9"/>
<dbReference type="Proteomes" id="UP000019426">
    <property type="component" value="Chromosome M2/40_rep1"/>
</dbReference>
<keyword evidence="5" id="KW-1185">Reference proteome</keyword>
<evidence type="ECO:0000259" key="3">
    <source>
        <dbReference type="Pfam" id="PF22819"/>
    </source>
</evidence>
<evidence type="ECO:0000256" key="2">
    <source>
        <dbReference type="SAM" id="SignalP"/>
    </source>
</evidence>
<dbReference type="PATRIC" id="fig|1216932.3.peg.2560"/>
<sequence length="218" mass="24816">MKKKFFIALISIFLISVTLTACGKESSKKNTTSSKPKVEESKEDDSKEEESLNEDSDTDVSEESDSKSDNTETSSKEQENIIIENTLVNSAGDNSNARPSNFYIEELISNYEQLVVDANNNGDFSIVSSMIIQDSNFYMKQKEAIESSYNNNVKYNLLNYSIDQIKEVDNKTYKIYVVENLQVKEGNDANFQDKQFKHIYTIKLDDSGIGINNKEEWN</sequence>
<evidence type="ECO:0000313" key="5">
    <source>
        <dbReference type="Proteomes" id="UP000019426"/>
    </source>
</evidence>
<dbReference type="InterPro" id="IPR054528">
    <property type="entry name" value="TcaA_5th"/>
</dbReference>
<dbReference type="Pfam" id="PF22819">
    <property type="entry name" value="TcaA_5th"/>
    <property type="match status" value="1"/>
</dbReference>
<protein>
    <submittedName>
        <fullName evidence="4">Putative membrane protein</fullName>
    </submittedName>
</protein>
<dbReference type="EMBL" id="HG917868">
    <property type="protein sequence ID" value="CDM69717.1"/>
    <property type="molecule type" value="Genomic_DNA"/>
</dbReference>
<evidence type="ECO:0000313" key="4">
    <source>
        <dbReference type="EMBL" id="CDM69717.1"/>
    </source>
</evidence>
<dbReference type="KEGG" id="clt:CM240_2593"/>
<evidence type="ECO:0000256" key="1">
    <source>
        <dbReference type="SAM" id="MobiDB-lite"/>
    </source>
</evidence>
<feature type="compositionally biased region" description="Acidic residues" evidence="1">
    <location>
        <begin position="41"/>
        <end position="63"/>
    </location>
</feature>